<proteinExistence type="inferred from homology"/>
<dbReference type="PROSITE" id="PS50902">
    <property type="entry name" value="FLAVODOXIN_LIKE"/>
    <property type="match status" value="1"/>
</dbReference>
<dbReference type="PANTHER" id="PTHR42809">
    <property type="entry name" value="FLAVODOXIN 2"/>
    <property type="match status" value="1"/>
</dbReference>
<dbReference type="Pfam" id="PF00258">
    <property type="entry name" value="Flavodoxin_1"/>
    <property type="match status" value="1"/>
</dbReference>
<evidence type="ECO:0000256" key="5">
    <source>
        <dbReference type="ARBA" id="ARBA00022630"/>
    </source>
</evidence>
<comment type="cofactor">
    <cofactor evidence="1">
        <name>FMN</name>
        <dbReference type="ChEBI" id="CHEBI:58210"/>
    </cofactor>
</comment>
<evidence type="ECO:0000259" key="8">
    <source>
        <dbReference type="PROSITE" id="PS50902"/>
    </source>
</evidence>
<dbReference type="SUPFAM" id="SSF52218">
    <property type="entry name" value="Flavoproteins"/>
    <property type="match status" value="1"/>
</dbReference>
<name>A0A0R2FBM5_9LACO</name>
<keyword evidence="5" id="KW-0285">Flavoprotein</keyword>
<keyword evidence="7" id="KW-0249">Electron transport</keyword>
<protein>
    <submittedName>
        <fullName evidence="9">Flavodoxin</fullName>
    </submittedName>
</protein>
<evidence type="ECO:0000313" key="9">
    <source>
        <dbReference type="EMBL" id="KRN25858.1"/>
    </source>
</evidence>
<keyword evidence="6" id="KW-0288">FMN</keyword>
<evidence type="ECO:0000256" key="2">
    <source>
        <dbReference type="ARBA" id="ARBA00003297"/>
    </source>
</evidence>
<dbReference type="STRING" id="1423730.FC75_GL002214"/>
<dbReference type="InterPro" id="IPR008254">
    <property type="entry name" value="Flavodoxin/NO_synth"/>
</dbReference>
<sequence length="159" mass="17030">MSGMRILILYESVTGNAKGMARILQLFFEREGATVTVGQMQQTDAAVMANYDAVIISTYTWLGGIVPPPVNDFYEDIPQVDLSKPVVVGVAGTGDPWYGKDYNTAPDLFDAAFEKAGAVVGAEPVKIEQGAEKSDMPAFAAFVKAIIAKVKDVQGHAKE</sequence>
<accession>A0A0R2FBM5</accession>
<evidence type="ECO:0000256" key="3">
    <source>
        <dbReference type="ARBA" id="ARBA00005267"/>
    </source>
</evidence>
<comment type="similarity">
    <text evidence="3">Belongs to the flavodoxin family.</text>
</comment>
<evidence type="ECO:0000256" key="4">
    <source>
        <dbReference type="ARBA" id="ARBA00022448"/>
    </source>
</evidence>
<organism evidence="9 10">
    <name type="scientific">Lacticaseibacillus camelliae DSM 22697 = JCM 13995</name>
    <dbReference type="NCBI Taxonomy" id="1423730"/>
    <lineage>
        <taxon>Bacteria</taxon>
        <taxon>Bacillati</taxon>
        <taxon>Bacillota</taxon>
        <taxon>Bacilli</taxon>
        <taxon>Lactobacillales</taxon>
        <taxon>Lactobacillaceae</taxon>
        <taxon>Lacticaseibacillus</taxon>
    </lineage>
</organism>
<dbReference type="Gene3D" id="3.40.50.360">
    <property type="match status" value="1"/>
</dbReference>
<dbReference type="AlphaFoldDB" id="A0A0R2FBM5"/>
<dbReference type="EMBL" id="AYZJ01000003">
    <property type="protein sequence ID" value="KRN25858.1"/>
    <property type="molecule type" value="Genomic_DNA"/>
</dbReference>
<comment type="caution">
    <text evidence="9">The sequence shown here is derived from an EMBL/GenBank/DDBJ whole genome shotgun (WGS) entry which is preliminary data.</text>
</comment>
<evidence type="ECO:0000313" key="10">
    <source>
        <dbReference type="Proteomes" id="UP000050865"/>
    </source>
</evidence>
<feature type="domain" description="Flavodoxin-like" evidence="8">
    <location>
        <begin position="6"/>
        <end position="147"/>
    </location>
</feature>
<evidence type="ECO:0000256" key="6">
    <source>
        <dbReference type="ARBA" id="ARBA00022643"/>
    </source>
</evidence>
<keyword evidence="4" id="KW-0813">Transport</keyword>
<dbReference type="PANTHER" id="PTHR42809:SF1">
    <property type="entry name" value="FLAVODOXIN 1"/>
    <property type="match status" value="1"/>
</dbReference>
<gene>
    <name evidence="9" type="ORF">FC75_GL002214</name>
</gene>
<comment type="function">
    <text evidence="2">Low-potential electron donor to a number of redox enzymes.</text>
</comment>
<dbReference type="GO" id="GO:0010181">
    <property type="term" value="F:FMN binding"/>
    <property type="evidence" value="ECO:0007669"/>
    <property type="project" value="InterPro"/>
</dbReference>
<evidence type="ECO:0000256" key="1">
    <source>
        <dbReference type="ARBA" id="ARBA00001917"/>
    </source>
</evidence>
<dbReference type="PATRIC" id="fig|1423730.4.peg.2302"/>
<keyword evidence="10" id="KW-1185">Reference proteome</keyword>
<dbReference type="Proteomes" id="UP000050865">
    <property type="component" value="Unassembled WGS sequence"/>
</dbReference>
<reference evidence="9 10" key="1">
    <citation type="journal article" date="2015" name="Genome Announc.">
        <title>Expanding the biotechnology potential of lactobacilli through comparative genomics of 213 strains and associated genera.</title>
        <authorList>
            <person name="Sun Z."/>
            <person name="Harris H.M."/>
            <person name="McCann A."/>
            <person name="Guo C."/>
            <person name="Argimon S."/>
            <person name="Zhang W."/>
            <person name="Yang X."/>
            <person name="Jeffery I.B."/>
            <person name="Cooney J.C."/>
            <person name="Kagawa T.F."/>
            <person name="Liu W."/>
            <person name="Song Y."/>
            <person name="Salvetti E."/>
            <person name="Wrobel A."/>
            <person name="Rasinkangas P."/>
            <person name="Parkhill J."/>
            <person name="Rea M.C."/>
            <person name="O'Sullivan O."/>
            <person name="Ritari J."/>
            <person name="Douillard F.P."/>
            <person name="Paul Ross R."/>
            <person name="Yang R."/>
            <person name="Briner A.E."/>
            <person name="Felis G.E."/>
            <person name="de Vos W.M."/>
            <person name="Barrangou R."/>
            <person name="Klaenhammer T.R."/>
            <person name="Caufield P.W."/>
            <person name="Cui Y."/>
            <person name="Zhang H."/>
            <person name="O'Toole P.W."/>
        </authorList>
    </citation>
    <scope>NUCLEOTIDE SEQUENCE [LARGE SCALE GENOMIC DNA]</scope>
    <source>
        <strain evidence="9 10">DSM 22697</strain>
    </source>
</reference>
<dbReference type="InterPro" id="IPR050619">
    <property type="entry name" value="Flavodoxin"/>
</dbReference>
<evidence type="ECO:0000256" key="7">
    <source>
        <dbReference type="ARBA" id="ARBA00022982"/>
    </source>
</evidence>
<dbReference type="InterPro" id="IPR029039">
    <property type="entry name" value="Flavoprotein-like_sf"/>
</dbReference>
<dbReference type="GO" id="GO:0016651">
    <property type="term" value="F:oxidoreductase activity, acting on NAD(P)H"/>
    <property type="evidence" value="ECO:0007669"/>
    <property type="project" value="UniProtKB-ARBA"/>
</dbReference>